<dbReference type="Pfam" id="PF16242">
    <property type="entry name" value="Pyrid_ox_like"/>
    <property type="match status" value="1"/>
</dbReference>
<evidence type="ECO:0000313" key="2">
    <source>
        <dbReference type="EMBL" id="MBB6124533.1"/>
    </source>
</evidence>
<dbReference type="Proteomes" id="UP000552700">
    <property type="component" value="Unassembled WGS sequence"/>
</dbReference>
<keyword evidence="3" id="KW-1185">Reference proteome</keyword>
<comment type="caution">
    <text evidence="2">The sequence shown here is derived from an EMBL/GenBank/DDBJ whole genome shotgun (WGS) entry which is preliminary data.</text>
</comment>
<accession>A0A841J0S7</accession>
<feature type="domain" description="General stress protein FMN-binding split barrel" evidence="1">
    <location>
        <begin position="7"/>
        <end position="135"/>
    </location>
</feature>
<evidence type="ECO:0000313" key="3">
    <source>
        <dbReference type="Proteomes" id="UP000552700"/>
    </source>
</evidence>
<sequence length="154" mass="17096">MHDDIRHAMWKAMSDSPYLMIGLSNDSAHSEPMTAQLDKDANGCFWFYTTKDNRLAPGGAAMAQFVGKGHDVFACISGNLVAETDPAVIDRYWSNQVEAWYDGGRGDPNLLMLRFDLDDAEIWTAHPGIKGLFKMITGQKINPSEFSDHAKVSL</sequence>
<gene>
    <name evidence="2" type="ORF">FHS92_002278</name>
</gene>
<reference evidence="2 3" key="1">
    <citation type="submission" date="2020-08" db="EMBL/GenBank/DDBJ databases">
        <title>Genomic Encyclopedia of Type Strains, Phase IV (KMG-IV): sequencing the most valuable type-strain genomes for metagenomic binning, comparative biology and taxonomic classification.</title>
        <authorList>
            <person name="Goeker M."/>
        </authorList>
    </citation>
    <scope>NUCLEOTIDE SEQUENCE [LARGE SCALE GENOMIC DNA]</scope>
    <source>
        <strain evidence="2 3">DSM 102255</strain>
    </source>
</reference>
<dbReference type="Gene3D" id="2.30.110.10">
    <property type="entry name" value="Electron Transport, Fmn-binding Protein, Chain A"/>
    <property type="match status" value="1"/>
</dbReference>
<dbReference type="RefSeq" id="WP_184080689.1">
    <property type="nucleotide sequence ID" value="NZ_JACIJP010000003.1"/>
</dbReference>
<dbReference type="SUPFAM" id="SSF50475">
    <property type="entry name" value="FMN-binding split barrel"/>
    <property type="match status" value="1"/>
</dbReference>
<dbReference type="AlphaFoldDB" id="A0A841J0S7"/>
<organism evidence="2 3">
    <name type="scientific">Sphingobium subterraneum</name>
    <dbReference type="NCBI Taxonomy" id="627688"/>
    <lineage>
        <taxon>Bacteria</taxon>
        <taxon>Pseudomonadati</taxon>
        <taxon>Pseudomonadota</taxon>
        <taxon>Alphaproteobacteria</taxon>
        <taxon>Sphingomonadales</taxon>
        <taxon>Sphingomonadaceae</taxon>
        <taxon>Sphingobium</taxon>
    </lineage>
</organism>
<dbReference type="EMBL" id="JACIJP010000003">
    <property type="protein sequence ID" value="MBB6124533.1"/>
    <property type="molecule type" value="Genomic_DNA"/>
</dbReference>
<protein>
    <submittedName>
        <fullName evidence="2">General stress protein 26</fullName>
    </submittedName>
</protein>
<dbReference type="PANTHER" id="PTHR34818:SF1">
    <property type="entry name" value="PROTEIN BLI-3"/>
    <property type="match status" value="1"/>
</dbReference>
<dbReference type="InterPro" id="IPR038725">
    <property type="entry name" value="YdaG_split_barrel_FMN-bd"/>
</dbReference>
<dbReference type="PANTHER" id="PTHR34818">
    <property type="entry name" value="PROTEIN BLI-3"/>
    <property type="match status" value="1"/>
</dbReference>
<dbReference type="InterPro" id="IPR052917">
    <property type="entry name" value="Stress-Dev_Protein"/>
</dbReference>
<dbReference type="InterPro" id="IPR012349">
    <property type="entry name" value="Split_barrel_FMN-bd"/>
</dbReference>
<name>A0A841J0S7_9SPHN</name>
<proteinExistence type="predicted"/>
<evidence type="ECO:0000259" key="1">
    <source>
        <dbReference type="Pfam" id="PF16242"/>
    </source>
</evidence>